<dbReference type="EMBL" id="JAPFFM010000002">
    <property type="protein sequence ID" value="KAJ6772846.1"/>
    <property type="molecule type" value="Genomic_DNA"/>
</dbReference>
<name>A0A9Q0WSX4_9ROSI</name>
<keyword evidence="2" id="KW-1185">Reference proteome</keyword>
<proteinExistence type="predicted"/>
<gene>
    <name evidence="1" type="ORF">OIU74_018959</name>
</gene>
<evidence type="ECO:0000313" key="2">
    <source>
        <dbReference type="Proteomes" id="UP001151752"/>
    </source>
</evidence>
<evidence type="ECO:0000313" key="1">
    <source>
        <dbReference type="EMBL" id="KAJ6772846.1"/>
    </source>
</evidence>
<reference evidence="1" key="1">
    <citation type="submission" date="2022-11" db="EMBL/GenBank/DDBJ databases">
        <authorList>
            <person name="Hyden B.L."/>
            <person name="Feng K."/>
            <person name="Yates T."/>
            <person name="Jawdy S."/>
            <person name="Smart L.B."/>
            <person name="Muchero W."/>
        </authorList>
    </citation>
    <scope>NUCLEOTIDE SEQUENCE</scope>
    <source>
        <tissue evidence="1">Shoot tip</tissue>
    </source>
</reference>
<reference evidence="1" key="2">
    <citation type="journal article" date="2023" name="Int. J. Mol. Sci.">
        <title>De Novo Assembly and Annotation of 11 Diverse Shrub Willow (Salix) Genomes Reveals Novel Gene Organization in Sex-Linked Regions.</title>
        <authorList>
            <person name="Hyden B."/>
            <person name="Feng K."/>
            <person name="Yates T.B."/>
            <person name="Jawdy S."/>
            <person name="Cereghino C."/>
            <person name="Smart L.B."/>
            <person name="Muchero W."/>
        </authorList>
    </citation>
    <scope>NUCLEOTIDE SEQUENCE</scope>
    <source>
        <tissue evidence="1">Shoot tip</tissue>
    </source>
</reference>
<comment type="caution">
    <text evidence="1">The sequence shown here is derived from an EMBL/GenBank/DDBJ whole genome shotgun (WGS) entry which is preliminary data.</text>
</comment>
<accession>A0A9Q0WSX4</accession>
<dbReference type="AlphaFoldDB" id="A0A9Q0WSX4"/>
<dbReference type="Proteomes" id="UP001151752">
    <property type="component" value="Chromosome 10"/>
</dbReference>
<sequence length="101" mass="11694">MLLVAIRWVTSSCIRIGSAKPDLLGDVAESYNPEFQQILQFRQEICCSPVNLSRRRRPQRNMSLLDGSQRSMHEIVPNYKLPESSYVLWFGLLQQRRGKKG</sequence>
<protein>
    <submittedName>
        <fullName evidence="1">Uncharacterized protein</fullName>
    </submittedName>
</protein>
<organism evidence="1 2">
    <name type="scientific">Salix koriyanagi</name>
    <dbReference type="NCBI Taxonomy" id="2511006"/>
    <lineage>
        <taxon>Eukaryota</taxon>
        <taxon>Viridiplantae</taxon>
        <taxon>Streptophyta</taxon>
        <taxon>Embryophyta</taxon>
        <taxon>Tracheophyta</taxon>
        <taxon>Spermatophyta</taxon>
        <taxon>Magnoliopsida</taxon>
        <taxon>eudicotyledons</taxon>
        <taxon>Gunneridae</taxon>
        <taxon>Pentapetalae</taxon>
        <taxon>rosids</taxon>
        <taxon>fabids</taxon>
        <taxon>Malpighiales</taxon>
        <taxon>Salicaceae</taxon>
        <taxon>Saliceae</taxon>
        <taxon>Salix</taxon>
    </lineage>
</organism>